<feature type="non-terminal residue" evidence="1">
    <location>
        <position position="1"/>
    </location>
</feature>
<protein>
    <submittedName>
        <fullName evidence="1">Uncharacterized protein</fullName>
    </submittedName>
</protein>
<dbReference type="HOGENOM" id="CLU_1801089_0_0_1"/>
<dbReference type="Proteomes" id="UP000054538">
    <property type="component" value="Unassembled WGS sequence"/>
</dbReference>
<dbReference type="OrthoDB" id="3269759at2759"/>
<dbReference type="EMBL" id="KN825910">
    <property type="protein sequence ID" value="KIK80891.1"/>
    <property type="molecule type" value="Genomic_DNA"/>
</dbReference>
<keyword evidence="2" id="KW-1185">Reference proteome</keyword>
<gene>
    <name evidence="1" type="ORF">PAXRUDRAFT_157410</name>
</gene>
<sequence>ISVYTKPGEDSLLWIPKSMTDGRNWIMYRVFLQISIDSQRLHNHLDGTEIMPIDLKMFRRMGNAITKQKIAGIISDTLCIQVKGLITAHEMFEHLVKLFKKQSCIFFQLKSFERCRTYDVLRRETCKSTDKNYKRAGIAWTTRG</sequence>
<evidence type="ECO:0000313" key="2">
    <source>
        <dbReference type="Proteomes" id="UP000054538"/>
    </source>
</evidence>
<name>A0A0D0DAE1_9AGAM</name>
<reference evidence="2" key="2">
    <citation type="submission" date="2015-01" db="EMBL/GenBank/DDBJ databases">
        <title>Evolutionary Origins and Diversification of the Mycorrhizal Mutualists.</title>
        <authorList>
            <consortium name="DOE Joint Genome Institute"/>
            <consortium name="Mycorrhizal Genomics Consortium"/>
            <person name="Kohler A."/>
            <person name="Kuo A."/>
            <person name="Nagy L.G."/>
            <person name="Floudas D."/>
            <person name="Copeland A."/>
            <person name="Barry K.W."/>
            <person name="Cichocki N."/>
            <person name="Veneault-Fourrey C."/>
            <person name="LaButti K."/>
            <person name="Lindquist E.A."/>
            <person name="Lipzen A."/>
            <person name="Lundell T."/>
            <person name="Morin E."/>
            <person name="Murat C."/>
            <person name="Riley R."/>
            <person name="Ohm R."/>
            <person name="Sun H."/>
            <person name="Tunlid A."/>
            <person name="Henrissat B."/>
            <person name="Grigoriev I.V."/>
            <person name="Hibbett D.S."/>
            <person name="Martin F."/>
        </authorList>
    </citation>
    <scope>NUCLEOTIDE SEQUENCE [LARGE SCALE GENOMIC DNA]</scope>
    <source>
        <strain evidence="2">Ve08.2h10</strain>
    </source>
</reference>
<proteinExistence type="predicted"/>
<dbReference type="InParanoid" id="A0A0D0DAE1"/>
<accession>A0A0D0DAE1</accession>
<reference evidence="1 2" key="1">
    <citation type="submission" date="2014-04" db="EMBL/GenBank/DDBJ databases">
        <authorList>
            <consortium name="DOE Joint Genome Institute"/>
            <person name="Kuo A."/>
            <person name="Kohler A."/>
            <person name="Jargeat P."/>
            <person name="Nagy L.G."/>
            <person name="Floudas D."/>
            <person name="Copeland A."/>
            <person name="Barry K.W."/>
            <person name="Cichocki N."/>
            <person name="Veneault-Fourrey C."/>
            <person name="LaButti K."/>
            <person name="Lindquist E.A."/>
            <person name="Lipzen A."/>
            <person name="Lundell T."/>
            <person name="Morin E."/>
            <person name="Murat C."/>
            <person name="Sun H."/>
            <person name="Tunlid A."/>
            <person name="Henrissat B."/>
            <person name="Grigoriev I.V."/>
            <person name="Hibbett D.S."/>
            <person name="Martin F."/>
            <person name="Nordberg H.P."/>
            <person name="Cantor M.N."/>
            <person name="Hua S.X."/>
        </authorList>
    </citation>
    <scope>NUCLEOTIDE SEQUENCE [LARGE SCALE GENOMIC DNA]</scope>
    <source>
        <strain evidence="1 2">Ve08.2h10</strain>
    </source>
</reference>
<dbReference type="STRING" id="930991.A0A0D0DAE1"/>
<dbReference type="AlphaFoldDB" id="A0A0D0DAE1"/>
<organism evidence="1 2">
    <name type="scientific">Paxillus rubicundulus Ve08.2h10</name>
    <dbReference type="NCBI Taxonomy" id="930991"/>
    <lineage>
        <taxon>Eukaryota</taxon>
        <taxon>Fungi</taxon>
        <taxon>Dikarya</taxon>
        <taxon>Basidiomycota</taxon>
        <taxon>Agaricomycotina</taxon>
        <taxon>Agaricomycetes</taxon>
        <taxon>Agaricomycetidae</taxon>
        <taxon>Boletales</taxon>
        <taxon>Paxilineae</taxon>
        <taxon>Paxillaceae</taxon>
        <taxon>Paxillus</taxon>
    </lineage>
</organism>
<evidence type="ECO:0000313" key="1">
    <source>
        <dbReference type="EMBL" id="KIK80891.1"/>
    </source>
</evidence>